<evidence type="ECO:0000313" key="1">
    <source>
        <dbReference type="EMBL" id="MBE1556440.1"/>
    </source>
</evidence>
<dbReference type="EMBL" id="JADBEL010000026">
    <property type="protein sequence ID" value="MBE1556440.1"/>
    <property type="molecule type" value="Genomic_DNA"/>
</dbReference>
<keyword evidence="2" id="KW-1185">Reference proteome</keyword>
<reference evidence="1" key="1">
    <citation type="submission" date="2020-10" db="EMBL/GenBank/DDBJ databases">
        <title>Genomic Encyclopedia of Type Strains, Phase IV (KMG-IV): sequencing the most valuable type-strain genomes for metagenomic binning, comparative biology and taxonomic classification.</title>
        <authorList>
            <person name="Goeker M."/>
        </authorList>
    </citation>
    <scope>NUCLEOTIDE SEQUENCE</scope>
    <source>
        <strain evidence="1">DSM 13886</strain>
    </source>
</reference>
<gene>
    <name evidence="1" type="ORF">H4683_003565</name>
</gene>
<evidence type="ECO:0000313" key="2">
    <source>
        <dbReference type="Proteomes" id="UP000658225"/>
    </source>
</evidence>
<sequence>MEHLTCTYNSLFIVDTMGYQIASSKPNSDPKSDIASLSGNLKWQYNEFIGTKLDVGADVILFPLDAKKTRSIEIA</sequence>
<proteinExistence type="predicted"/>
<accession>A0A927REL3</accession>
<dbReference type="RefSeq" id="WP_192600088.1">
    <property type="nucleotide sequence ID" value="NZ_JADBEL010000026.1"/>
</dbReference>
<comment type="caution">
    <text evidence="1">The sequence shown here is derived from an EMBL/GenBank/DDBJ whole genome shotgun (WGS) entry which is preliminary data.</text>
</comment>
<protein>
    <submittedName>
        <fullName evidence="1">Uncharacterized protein</fullName>
    </submittedName>
</protein>
<name>A0A927REL3_9BACL</name>
<dbReference type="Proteomes" id="UP000658225">
    <property type="component" value="Unassembled WGS sequence"/>
</dbReference>
<organism evidence="1 2">
    <name type="scientific">Sporosarcina limicola</name>
    <dbReference type="NCBI Taxonomy" id="34101"/>
    <lineage>
        <taxon>Bacteria</taxon>
        <taxon>Bacillati</taxon>
        <taxon>Bacillota</taxon>
        <taxon>Bacilli</taxon>
        <taxon>Bacillales</taxon>
        <taxon>Caryophanaceae</taxon>
        <taxon>Sporosarcina</taxon>
    </lineage>
</organism>
<dbReference type="AlphaFoldDB" id="A0A927REL3"/>